<dbReference type="AlphaFoldDB" id="A0A9W8UJ58"/>
<dbReference type="GeneID" id="80890208"/>
<comment type="caution">
    <text evidence="2">The sequence shown here is derived from an EMBL/GenBank/DDBJ whole genome shotgun (WGS) entry which is preliminary data.</text>
</comment>
<dbReference type="Proteomes" id="UP001144673">
    <property type="component" value="Chromosome 3"/>
</dbReference>
<proteinExistence type="predicted"/>
<reference evidence="2" key="1">
    <citation type="journal article" date="2023" name="Access Microbiol">
        <title>De-novo genome assembly for Akanthomyces muscarius, a biocontrol agent of insect agricultural pests.</title>
        <authorList>
            <person name="Erdos Z."/>
            <person name="Studholme D.J."/>
            <person name="Raymond B."/>
            <person name="Sharma M."/>
        </authorList>
    </citation>
    <scope>NUCLEOTIDE SEQUENCE</scope>
    <source>
        <strain evidence="2">Ve6</strain>
    </source>
</reference>
<gene>
    <name evidence="2" type="ORF">LMH87_003049</name>
</gene>
<sequence length="176" mass="18503">MFFAAANNMMIAASAAQIAHLDCLRPATSATLTTATPPTTQSRDTSSSIGHLEQPHGFSKPVIDAAVRLQRHAPAPVPRARRHTQRSRLHKYQACASCSSTTPHLGGPASKLLPVSVLRQRISIQTPTCSAEPTRLATSSPALLPALINLSTSPSPPCATVSSSRSSHSNMHAVVS</sequence>
<evidence type="ECO:0000313" key="3">
    <source>
        <dbReference type="Proteomes" id="UP001144673"/>
    </source>
</evidence>
<feature type="region of interest" description="Disordered" evidence="1">
    <location>
        <begin position="31"/>
        <end position="55"/>
    </location>
</feature>
<organism evidence="2 3">
    <name type="scientific">Akanthomyces muscarius</name>
    <name type="common">Entomopathogenic fungus</name>
    <name type="synonym">Lecanicillium muscarium</name>
    <dbReference type="NCBI Taxonomy" id="2231603"/>
    <lineage>
        <taxon>Eukaryota</taxon>
        <taxon>Fungi</taxon>
        <taxon>Dikarya</taxon>
        <taxon>Ascomycota</taxon>
        <taxon>Pezizomycotina</taxon>
        <taxon>Sordariomycetes</taxon>
        <taxon>Hypocreomycetidae</taxon>
        <taxon>Hypocreales</taxon>
        <taxon>Cordycipitaceae</taxon>
        <taxon>Akanthomyces</taxon>
    </lineage>
</organism>
<dbReference type="KEGG" id="amus:LMH87_003049"/>
<name>A0A9W8UJ58_AKAMU</name>
<dbReference type="EMBL" id="JAJHUN010000010">
    <property type="protein sequence ID" value="KAJ4148585.1"/>
    <property type="molecule type" value="Genomic_DNA"/>
</dbReference>
<feature type="compositionally biased region" description="Low complexity" evidence="1">
    <location>
        <begin position="31"/>
        <end position="40"/>
    </location>
</feature>
<keyword evidence="3" id="KW-1185">Reference proteome</keyword>
<dbReference type="RefSeq" id="XP_056051526.1">
    <property type="nucleotide sequence ID" value="XM_056194605.1"/>
</dbReference>
<accession>A0A9W8UJ58</accession>
<evidence type="ECO:0000256" key="1">
    <source>
        <dbReference type="SAM" id="MobiDB-lite"/>
    </source>
</evidence>
<protein>
    <submittedName>
        <fullName evidence="2">Uncharacterized protein</fullName>
    </submittedName>
</protein>
<evidence type="ECO:0000313" key="2">
    <source>
        <dbReference type="EMBL" id="KAJ4148585.1"/>
    </source>
</evidence>